<keyword evidence="1" id="KW-1185">Reference proteome</keyword>
<sequence length="268" mass="30016">MAPSSLSTTIFDLSKEDLSSILQTLQPAIGAATANSMSVCELRARITEWLMLNDLSTMHDFKHLENSKQWKVPNRADHCISCGKYTVTSIGNATATSPIIDQPLTSRESLVFVGRSTNLPSSVLQIIDFTKPLNSNTLSRIQFAFIVKIAFRLCFGKTSHDRNGNEVMNKKKHGYEYGKDLCNKYAHCAFPNFNCFPNGQDDWSDIPNPTTANFLCFSCKKVTIPAKGIQPLALYVLQKIRKFPVSIAGKAWDRKREITGYYTMTGER</sequence>
<evidence type="ECO:0000313" key="2">
    <source>
        <dbReference type="WBParaSite" id="EN70_6020"/>
    </source>
</evidence>
<evidence type="ECO:0000313" key="1">
    <source>
        <dbReference type="Proteomes" id="UP000095285"/>
    </source>
</evidence>
<accession>A0A1I7VT67</accession>
<dbReference type="eggNOG" id="ENOG502T0TZ">
    <property type="taxonomic scope" value="Eukaryota"/>
</dbReference>
<reference evidence="2" key="2">
    <citation type="submission" date="2016-11" db="UniProtKB">
        <authorList>
            <consortium name="WormBaseParasite"/>
        </authorList>
    </citation>
    <scope>IDENTIFICATION</scope>
</reference>
<dbReference type="Proteomes" id="UP000095285">
    <property type="component" value="Unassembled WGS sequence"/>
</dbReference>
<dbReference type="AlphaFoldDB" id="A0A1I7VT67"/>
<name>A0A1I7VT67_LOALO</name>
<protein>
    <submittedName>
        <fullName evidence="2">Uncharacterized protein</fullName>
    </submittedName>
</protein>
<dbReference type="WBParaSite" id="EN70_6020">
    <property type="protein sequence ID" value="EN70_6020"/>
    <property type="gene ID" value="EN70_6020"/>
</dbReference>
<proteinExistence type="predicted"/>
<organism evidence="1 2">
    <name type="scientific">Loa loa</name>
    <name type="common">Eye worm</name>
    <name type="synonym">Filaria loa</name>
    <dbReference type="NCBI Taxonomy" id="7209"/>
    <lineage>
        <taxon>Eukaryota</taxon>
        <taxon>Metazoa</taxon>
        <taxon>Ecdysozoa</taxon>
        <taxon>Nematoda</taxon>
        <taxon>Chromadorea</taxon>
        <taxon>Rhabditida</taxon>
        <taxon>Spirurina</taxon>
        <taxon>Spiruromorpha</taxon>
        <taxon>Filarioidea</taxon>
        <taxon>Onchocercidae</taxon>
        <taxon>Loa</taxon>
    </lineage>
</organism>
<reference evidence="1" key="1">
    <citation type="submission" date="2012-04" db="EMBL/GenBank/DDBJ databases">
        <title>The Genome Sequence of Loa loa.</title>
        <authorList>
            <consortium name="The Broad Institute Genome Sequencing Platform"/>
            <consortium name="Broad Institute Genome Sequencing Center for Infectious Disease"/>
            <person name="Nutman T.B."/>
            <person name="Fink D.L."/>
            <person name="Russ C."/>
            <person name="Young S."/>
            <person name="Zeng Q."/>
            <person name="Gargeya S."/>
            <person name="Alvarado L."/>
            <person name="Berlin A."/>
            <person name="Chapman S.B."/>
            <person name="Chen Z."/>
            <person name="Freedman E."/>
            <person name="Gellesch M."/>
            <person name="Goldberg J."/>
            <person name="Griggs A."/>
            <person name="Gujja S."/>
            <person name="Heilman E.R."/>
            <person name="Heiman D."/>
            <person name="Howarth C."/>
            <person name="Mehta T."/>
            <person name="Neiman D."/>
            <person name="Pearson M."/>
            <person name="Roberts A."/>
            <person name="Saif S."/>
            <person name="Shea T."/>
            <person name="Shenoy N."/>
            <person name="Sisk P."/>
            <person name="Stolte C."/>
            <person name="Sykes S."/>
            <person name="White J."/>
            <person name="Yandava C."/>
            <person name="Haas B."/>
            <person name="Henn M.R."/>
            <person name="Nusbaum C."/>
            <person name="Birren B."/>
        </authorList>
    </citation>
    <scope>NUCLEOTIDE SEQUENCE [LARGE SCALE GENOMIC DNA]</scope>
</reference>